<feature type="transmembrane region" description="Helical" evidence="13">
    <location>
        <begin position="12"/>
        <end position="31"/>
    </location>
</feature>
<evidence type="ECO:0000256" key="6">
    <source>
        <dbReference type="ARBA" id="ARBA00022692"/>
    </source>
</evidence>
<feature type="transmembrane region" description="Helical" evidence="13">
    <location>
        <begin position="145"/>
        <end position="163"/>
    </location>
</feature>
<evidence type="ECO:0000259" key="14">
    <source>
        <dbReference type="Pfam" id="PF01292"/>
    </source>
</evidence>
<dbReference type="PANTHER" id="PTHR30529:SF3">
    <property type="entry name" value="CYTOCHROME B561 HOMOLOG 1"/>
    <property type="match status" value="1"/>
</dbReference>
<evidence type="ECO:0000256" key="9">
    <source>
        <dbReference type="ARBA" id="ARBA00022989"/>
    </source>
</evidence>
<dbReference type="InterPro" id="IPR052168">
    <property type="entry name" value="Cytochrome_b561_oxidase"/>
</dbReference>
<keyword evidence="8" id="KW-0249">Electron transport</keyword>
<dbReference type="GO" id="GO:0020037">
    <property type="term" value="F:heme binding"/>
    <property type="evidence" value="ECO:0007669"/>
    <property type="project" value="TreeGrafter"/>
</dbReference>
<dbReference type="GO" id="GO:0046872">
    <property type="term" value="F:metal ion binding"/>
    <property type="evidence" value="ECO:0007669"/>
    <property type="project" value="UniProtKB-KW"/>
</dbReference>
<keyword evidence="16" id="KW-1185">Reference proteome</keyword>
<gene>
    <name evidence="15" type="ORF">HQ393_12445</name>
</gene>
<reference evidence="15 16" key="1">
    <citation type="submission" date="2020-07" db="EMBL/GenBank/DDBJ databases">
        <title>Complete genome sequence of Chitinibacter sp. 2T18.</title>
        <authorList>
            <person name="Bae J.-W."/>
            <person name="Choi J.-W."/>
        </authorList>
    </citation>
    <scope>NUCLEOTIDE SEQUENCE [LARGE SCALE GENOMIC DNA]</scope>
    <source>
        <strain evidence="15 16">2T18</strain>
    </source>
</reference>
<evidence type="ECO:0000256" key="1">
    <source>
        <dbReference type="ARBA" id="ARBA00001970"/>
    </source>
</evidence>
<evidence type="ECO:0000256" key="5">
    <source>
        <dbReference type="ARBA" id="ARBA00022617"/>
    </source>
</evidence>
<dbReference type="GO" id="GO:0022904">
    <property type="term" value="P:respiratory electron transport chain"/>
    <property type="evidence" value="ECO:0007669"/>
    <property type="project" value="InterPro"/>
</dbReference>
<dbReference type="InterPro" id="IPR016174">
    <property type="entry name" value="Di-haem_cyt_TM"/>
</dbReference>
<feature type="domain" description="Cytochrome b561 bacterial/Ni-hydrogenase" evidence="14">
    <location>
        <begin position="8"/>
        <end position="178"/>
    </location>
</feature>
<comment type="cofactor">
    <cofactor evidence="1">
        <name>heme b</name>
        <dbReference type="ChEBI" id="CHEBI:60344"/>
    </cofactor>
</comment>
<protein>
    <submittedName>
        <fullName evidence="15">Cytochrome b</fullName>
    </submittedName>
</protein>
<comment type="subcellular location">
    <subcellularLocation>
        <location evidence="2">Cell membrane</location>
        <topology evidence="2">Multi-pass membrane protein</topology>
    </subcellularLocation>
</comment>
<dbReference type="GO" id="GO:0009055">
    <property type="term" value="F:electron transfer activity"/>
    <property type="evidence" value="ECO:0007669"/>
    <property type="project" value="InterPro"/>
</dbReference>
<comment type="similarity">
    <text evidence="12">Belongs to the cytochrome b561 family.</text>
</comment>
<keyword evidence="5" id="KW-0349">Heme</keyword>
<keyword evidence="6 13" id="KW-0812">Transmembrane</keyword>
<feature type="transmembrane region" description="Helical" evidence="13">
    <location>
        <begin position="51"/>
        <end position="68"/>
    </location>
</feature>
<proteinExistence type="inferred from homology"/>
<dbReference type="Pfam" id="PF01292">
    <property type="entry name" value="Ni_hydr_CYTB"/>
    <property type="match status" value="1"/>
</dbReference>
<keyword evidence="11 13" id="KW-0472">Membrane</keyword>
<dbReference type="Proteomes" id="UP000509597">
    <property type="component" value="Chromosome"/>
</dbReference>
<dbReference type="EMBL" id="CP058627">
    <property type="protein sequence ID" value="QLG88981.1"/>
    <property type="molecule type" value="Genomic_DNA"/>
</dbReference>
<dbReference type="SUPFAM" id="SSF81342">
    <property type="entry name" value="Transmembrane di-heme cytochromes"/>
    <property type="match status" value="1"/>
</dbReference>
<keyword evidence="9 13" id="KW-1133">Transmembrane helix</keyword>
<evidence type="ECO:0000256" key="10">
    <source>
        <dbReference type="ARBA" id="ARBA00023004"/>
    </source>
</evidence>
<evidence type="ECO:0000256" key="11">
    <source>
        <dbReference type="ARBA" id="ARBA00023136"/>
    </source>
</evidence>
<sequence>MLKNSSTRYGQVARIFHLLGVLAVVAALVLIELKGYFPKGDPLRDGLKYAHIQAGLIVLLLVWPRLLWRFGNPPPAITPTPKKETMLLAHLVHWALYGLMIALPILGIVFVQSAGKSVDFFGWVLPVLFTVPTESARDVKEIHELLGNVLMWGAILHAAAAIWHHRFVKDDTLTRMFGR</sequence>
<feature type="transmembrane region" description="Helical" evidence="13">
    <location>
        <begin position="88"/>
        <end position="111"/>
    </location>
</feature>
<evidence type="ECO:0000256" key="13">
    <source>
        <dbReference type="SAM" id="Phobius"/>
    </source>
</evidence>
<dbReference type="RefSeq" id="WP_179355483.1">
    <property type="nucleotide sequence ID" value="NZ_CP058627.1"/>
</dbReference>
<evidence type="ECO:0000313" key="16">
    <source>
        <dbReference type="Proteomes" id="UP000509597"/>
    </source>
</evidence>
<keyword evidence="3" id="KW-0813">Transport</keyword>
<evidence type="ECO:0000256" key="2">
    <source>
        <dbReference type="ARBA" id="ARBA00004651"/>
    </source>
</evidence>
<evidence type="ECO:0000313" key="15">
    <source>
        <dbReference type="EMBL" id="QLG88981.1"/>
    </source>
</evidence>
<dbReference type="KEGG" id="chiz:HQ393_12445"/>
<evidence type="ECO:0000256" key="3">
    <source>
        <dbReference type="ARBA" id="ARBA00022448"/>
    </source>
</evidence>
<dbReference type="InterPro" id="IPR011577">
    <property type="entry name" value="Cyt_b561_bac/Ni-Hgenase"/>
</dbReference>
<name>A0A7H9BLR1_9NEIS</name>
<accession>A0A7H9BLR1</accession>
<dbReference type="GO" id="GO:0005886">
    <property type="term" value="C:plasma membrane"/>
    <property type="evidence" value="ECO:0007669"/>
    <property type="project" value="UniProtKB-SubCell"/>
</dbReference>
<keyword evidence="10" id="KW-0408">Iron</keyword>
<evidence type="ECO:0000256" key="12">
    <source>
        <dbReference type="ARBA" id="ARBA00037975"/>
    </source>
</evidence>
<keyword evidence="4" id="KW-1003">Cell membrane</keyword>
<keyword evidence="7" id="KW-0479">Metal-binding</keyword>
<evidence type="ECO:0000256" key="7">
    <source>
        <dbReference type="ARBA" id="ARBA00022723"/>
    </source>
</evidence>
<organism evidence="15 16">
    <name type="scientific">Chitinibacter bivalviorum</name>
    <dbReference type="NCBI Taxonomy" id="2739434"/>
    <lineage>
        <taxon>Bacteria</taxon>
        <taxon>Pseudomonadati</taxon>
        <taxon>Pseudomonadota</taxon>
        <taxon>Betaproteobacteria</taxon>
        <taxon>Neisseriales</taxon>
        <taxon>Chitinibacteraceae</taxon>
        <taxon>Chitinibacter</taxon>
    </lineage>
</organism>
<dbReference type="AlphaFoldDB" id="A0A7H9BLR1"/>
<evidence type="ECO:0000256" key="8">
    <source>
        <dbReference type="ARBA" id="ARBA00022982"/>
    </source>
</evidence>
<evidence type="ECO:0000256" key="4">
    <source>
        <dbReference type="ARBA" id="ARBA00022475"/>
    </source>
</evidence>
<dbReference type="PANTHER" id="PTHR30529">
    <property type="entry name" value="CYTOCHROME B561"/>
    <property type="match status" value="1"/>
</dbReference>